<sequence>MNFGNEEKPMTLFSSEGKLGQCDNALQAARNGSLSIGACADDGCVVVSFRDVMPLVVKKEVRKVFRICDTIGCTYSGLQPDCRIQVGIGCEIAESYYDLYKRYPDVDVFVARFSSVVQEYTQKGGYRPFGTQMIFVGSVKGVPKVYQVDQSGLYQTMDVCASGSGYADAKKFVSRRLEGLDDNVVSCVCSLREYAGKEVKAEDVDIGVYMKAQNVFKIYGEEEVREVFDSLSRD</sequence>
<dbReference type="GeneID" id="26262368"/>
<dbReference type="PANTHER" id="PTHR11599">
    <property type="entry name" value="PROTEASOME SUBUNIT ALPHA/BETA"/>
    <property type="match status" value="1"/>
</dbReference>
<protein>
    <submittedName>
        <fullName evidence="2">Subunit alpha of type-2 proteasome</fullName>
    </submittedName>
</protein>
<dbReference type="InterPro" id="IPR050115">
    <property type="entry name" value="Proteasome_alpha"/>
</dbReference>
<dbReference type="InParanoid" id="A0A0B2UJK5"/>
<dbReference type="GO" id="GO:0034515">
    <property type="term" value="C:proteasome storage granule"/>
    <property type="evidence" value="ECO:0007669"/>
    <property type="project" value="EnsemblFungi"/>
</dbReference>
<organism evidence="2 3">
    <name type="scientific">Ordospora colligata OC4</name>
    <dbReference type="NCBI Taxonomy" id="1354746"/>
    <lineage>
        <taxon>Eukaryota</taxon>
        <taxon>Fungi</taxon>
        <taxon>Fungi incertae sedis</taxon>
        <taxon>Microsporidia</taxon>
        <taxon>Ordosporidae</taxon>
        <taxon>Ordospora</taxon>
    </lineage>
</organism>
<dbReference type="Pfam" id="PF00227">
    <property type="entry name" value="Proteasome"/>
    <property type="match status" value="1"/>
</dbReference>
<dbReference type="HOGENOM" id="CLU_035750_4_1_1"/>
<dbReference type="Gene3D" id="3.60.20.10">
    <property type="entry name" value="Glutamine Phosphoribosylpyrophosphate, subunit 1, domain 1"/>
    <property type="match status" value="1"/>
</dbReference>
<gene>
    <name evidence="2" type="ORF">M896_091550</name>
</gene>
<evidence type="ECO:0000313" key="2">
    <source>
        <dbReference type="EMBL" id="KHN69227.1"/>
    </source>
</evidence>
<dbReference type="EMBL" id="JOKQ01000009">
    <property type="protein sequence ID" value="KHN69227.1"/>
    <property type="molecule type" value="Genomic_DNA"/>
</dbReference>
<dbReference type="InterPro" id="IPR029055">
    <property type="entry name" value="Ntn_hydrolases_N"/>
</dbReference>
<dbReference type="GO" id="GO:0043161">
    <property type="term" value="P:proteasome-mediated ubiquitin-dependent protein catabolic process"/>
    <property type="evidence" value="ECO:0007669"/>
    <property type="project" value="EnsemblFungi"/>
</dbReference>
<dbReference type="GO" id="GO:0019773">
    <property type="term" value="C:proteasome core complex, alpha-subunit complex"/>
    <property type="evidence" value="ECO:0007669"/>
    <property type="project" value="EnsemblFungi"/>
</dbReference>
<dbReference type="VEuPathDB" id="MicrosporidiaDB:M896_091550"/>
<proteinExistence type="predicted"/>
<keyword evidence="1 2" id="KW-0647">Proteasome</keyword>
<dbReference type="InterPro" id="IPR001353">
    <property type="entry name" value="Proteasome_sua/b"/>
</dbReference>
<reference evidence="2 3" key="1">
    <citation type="journal article" date="2014" name="MBio">
        <title>The Ordospora colligata genome; evolution of extreme reduction in microsporidia and host-to-parasite horizontal gene transfer.</title>
        <authorList>
            <person name="Pombert J.-F."/>
            <person name="Haag K.L."/>
            <person name="Beidas S."/>
            <person name="Ebert D."/>
            <person name="Keeling P.J."/>
        </authorList>
    </citation>
    <scope>NUCLEOTIDE SEQUENCE [LARGE SCALE GENOMIC DNA]</scope>
    <source>
        <strain evidence="2 3">OC4</strain>
    </source>
</reference>
<dbReference type="Proteomes" id="UP000031056">
    <property type="component" value="Unassembled WGS sequence"/>
</dbReference>
<dbReference type="OrthoDB" id="431557at2759"/>
<dbReference type="AlphaFoldDB" id="A0A0B2UJK5"/>
<name>A0A0B2UJK5_9MICR</name>
<dbReference type="GO" id="GO:0010499">
    <property type="term" value="P:proteasomal ubiquitin-independent protein catabolic process"/>
    <property type="evidence" value="ECO:0007669"/>
    <property type="project" value="EnsemblFungi"/>
</dbReference>
<keyword evidence="3" id="KW-1185">Reference proteome</keyword>
<evidence type="ECO:0000256" key="1">
    <source>
        <dbReference type="ARBA" id="ARBA00022942"/>
    </source>
</evidence>
<dbReference type="SUPFAM" id="SSF56235">
    <property type="entry name" value="N-terminal nucleophile aminohydrolases (Ntn hydrolases)"/>
    <property type="match status" value="1"/>
</dbReference>
<accession>A0A0B2UJK5</accession>
<comment type="caution">
    <text evidence="2">The sequence shown here is derived from an EMBL/GenBank/DDBJ whole genome shotgun (WGS) entry which is preliminary data.</text>
</comment>
<dbReference type="RefSeq" id="XP_014563269.1">
    <property type="nucleotide sequence ID" value="XM_014707783.1"/>
</dbReference>
<evidence type="ECO:0000313" key="3">
    <source>
        <dbReference type="Proteomes" id="UP000031056"/>
    </source>
</evidence>
<dbReference type="STRING" id="1354746.A0A0B2UJK5"/>